<sequence length="157" mass="17667">MLGFQAVTLRKKCFEELLVDAWLQLNLQMSMFPQAHGIVGIPADKDDCGTLKSNSAQSLAIWVEKHLQIRVSSLHAKKERGALDITRTGKKYANTNDQLTKLDELVVLETWTVIRSELLPFVSGRRSQELPDQYICTTQFVSLVEAPHAEFGYSESS</sequence>
<evidence type="ECO:0000313" key="1">
    <source>
        <dbReference type="EMBL" id="KAA1103456.1"/>
    </source>
</evidence>
<proteinExistence type="predicted"/>
<organism evidence="1 2">
    <name type="scientific">Puccinia graminis f. sp. tritici</name>
    <dbReference type="NCBI Taxonomy" id="56615"/>
    <lineage>
        <taxon>Eukaryota</taxon>
        <taxon>Fungi</taxon>
        <taxon>Dikarya</taxon>
        <taxon>Basidiomycota</taxon>
        <taxon>Pucciniomycotina</taxon>
        <taxon>Pucciniomycetes</taxon>
        <taxon>Pucciniales</taxon>
        <taxon>Pucciniaceae</taxon>
        <taxon>Puccinia</taxon>
    </lineage>
</organism>
<evidence type="ECO:0000313" key="2">
    <source>
        <dbReference type="Proteomes" id="UP000324748"/>
    </source>
</evidence>
<dbReference type="AlphaFoldDB" id="A0A5B0PRC5"/>
<name>A0A5B0PRC5_PUCGR</name>
<reference evidence="1 2" key="1">
    <citation type="submission" date="2019-05" db="EMBL/GenBank/DDBJ databases">
        <title>Emergence of the Ug99 lineage of the wheat stem rust pathogen through somatic hybridization.</title>
        <authorList>
            <person name="Li F."/>
            <person name="Upadhyaya N.M."/>
            <person name="Sperschneider J."/>
            <person name="Matny O."/>
            <person name="Nguyen-Phuc H."/>
            <person name="Mago R."/>
            <person name="Raley C."/>
            <person name="Miller M.E."/>
            <person name="Silverstein K.A.T."/>
            <person name="Henningsen E."/>
            <person name="Hirsch C.D."/>
            <person name="Visser B."/>
            <person name="Pretorius Z.A."/>
            <person name="Steffenson B.J."/>
            <person name="Schwessinger B."/>
            <person name="Dodds P.N."/>
            <person name="Figueroa M."/>
        </authorList>
    </citation>
    <scope>NUCLEOTIDE SEQUENCE [LARGE SCALE GENOMIC DNA]</scope>
    <source>
        <strain evidence="1">21-0</strain>
    </source>
</reference>
<dbReference type="Proteomes" id="UP000324748">
    <property type="component" value="Unassembled WGS sequence"/>
</dbReference>
<dbReference type="EMBL" id="VSWC01000042">
    <property type="protein sequence ID" value="KAA1103456.1"/>
    <property type="molecule type" value="Genomic_DNA"/>
</dbReference>
<gene>
    <name evidence="1" type="ORF">PGT21_018532</name>
</gene>
<keyword evidence="2" id="KW-1185">Reference proteome</keyword>
<protein>
    <submittedName>
        <fullName evidence="1">Uncharacterized protein</fullName>
    </submittedName>
</protein>
<comment type="caution">
    <text evidence="1">The sequence shown here is derived from an EMBL/GenBank/DDBJ whole genome shotgun (WGS) entry which is preliminary data.</text>
</comment>
<accession>A0A5B0PRC5</accession>